<accession>A0ACB8UNX6</accession>
<gene>
    <name evidence="1" type="ORF">LOY88_006876</name>
</gene>
<comment type="caution">
    <text evidence="1">The sequence shown here is derived from an EMBL/GenBank/DDBJ whole genome shotgun (WGS) entry which is preliminary data.</text>
</comment>
<dbReference type="EMBL" id="JALBCA010000267">
    <property type="protein sequence ID" value="KAI2381022.1"/>
    <property type="molecule type" value="Genomic_DNA"/>
</dbReference>
<protein>
    <submittedName>
        <fullName evidence="1">Uncharacterized protein</fullName>
    </submittedName>
</protein>
<reference evidence="1" key="1">
    <citation type="journal article" date="2022" name="bioRxiv">
        <title>Population genetic analysis of Ophidiomyces ophidiicola, the causative agent of snake fungal disease, indicates recent introductions to the USA.</title>
        <authorList>
            <person name="Ladner J.T."/>
            <person name="Palmer J.M."/>
            <person name="Ettinger C.L."/>
            <person name="Stajich J.E."/>
            <person name="Farrell T.M."/>
            <person name="Glorioso B.M."/>
            <person name="Lawson B."/>
            <person name="Price S.J."/>
            <person name="Stengle A.G."/>
            <person name="Grear D.A."/>
            <person name="Lorch J.M."/>
        </authorList>
    </citation>
    <scope>NUCLEOTIDE SEQUENCE</scope>
    <source>
        <strain evidence="1">NWHC 24266-5</strain>
    </source>
</reference>
<organism evidence="1">
    <name type="scientific">Ophidiomyces ophidiicola</name>
    <dbReference type="NCBI Taxonomy" id="1387563"/>
    <lineage>
        <taxon>Eukaryota</taxon>
        <taxon>Fungi</taxon>
        <taxon>Dikarya</taxon>
        <taxon>Ascomycota</taxon>
        <taxon>Pezizomycotina</taxon>
        <taxon>Eurotiomycetes</taxon>
        <taxon>Eurotiomycetidae</taxon>
        <taxon>Onygenales</taxon>
        <taxon>Onygenaceae</taxon>
        <taxon>Ophidiomyces</taxon>
    </lineage>
</organism>
<sequence length="329" mass="37359">MAPEELPSSWPESPFHGQMNSLMDQQWVSPSVTFAGVSHSYATSTHANPALLTPISAPNSAYLGHRQPPSHHSHSHSHDLHYHNISSSGVPHGLGISTLGYMQPGMVLYDQPHGTISEHSPYEHHAPPLRAHADRSSCDRASRSGTSQPISARSTPVAIAPNPLGVKQLEHERRGQELEAQRPSRRTRRPRRRSSILDEETSLTLQLREQNIPWNEVVKRVNAAFGGNHNASRLQMRITRLKQRMREWSEDDIQALLSAHSYWETDKFEIIAHKVSPTMQEYKTTRGWTASECQQKWQELHSEARESLKRSLSPEEENEPLEHDNKRPR</sequence>
<evidence type="ECO:0000313" key="1">
    <source>
        <dbReference type="EMBL" id="KAI2381022.1"/>
    </source>
</evidence>
<proteinExistence type="predicted"/>
<name>A0ACB8UNX6_9EURO</name>